<feature type="compositionally biased region" description="Gly residues" evidence="1">
    <location>
        <begin position="393"/>
        <end position="417"/>
    </location>
</feature>
<dbReference type="RefSeq" id="WP_055278763.1">
    <property type="nucleotide sequence ID" value="NZ_CABIXA010000006.1"/>
</dbReference>
<dbReference type="AlphaFoldDB" id="A0A174CJM1"/>
<feature type="signal peptide" evidence="3">
    <location>
        <begin position="1"/>
        <end position="19"/>
    </location>
</feature>
<reference evidence="5 6" key="1">
    <citation type="submission" date="2015-09" db="EMBL/GenBank/DDBJ databases">
        <authorList>
            <consortium name="Pathogen Informatics"/>
        </authorList>
    </citation>
    <scope>NUCLEOTIDE SEQUENCE [LARGE SCALE GENOMIC DNA]</scope>
    <source>
        <strain evidence="5 6">2789STDY5608840</strain>
    </source>
</reference>
<evidence type="ECO:0000256" key="1">
    <source>
        <dbReference type="SAM" id="MobiDB-lite"/>
    </source>
</evidence>
<keyword evidence="2" id="KW-1133">Transmembrane helix</keyword>
<evidence type="ECO:0000256" key="3">
    <source>
        <dbReference type="SAM" id="SignalP"/>
    </source>
</evidence>
<feature type="domain" description="TPM" evidence="4">
    <location>
        <begin position="38"/>
        <end position="161"/>
    </location>
</feature>
<gene>
    <name evidence="5" type="ORF">ERS852397_01411</name>
</gene>
<feature type="transmembrane region" description="Helical" evidence="2">
    <location>
        <begin position="187"/>
        <end position="204"/>
    </location>
</feature>
<feature type="transmembrane region" description="Helical" evidence="2">
    <location>
        <begin position="236"/>
        <end position="258"/>
    </location>
</feature>
<dbReference type="InterPro" id="IPR007621">
    <property type="entry name" value="TPM_dom"/>
</dbReference>
<keyword evidence="2" id="KW-0812">Transmembrane</keyword>
<evidence type="ECO:0000313" key="6">
    <source>
        <dbReference type="Proteomes" id="UP000095517"/>
    </source>
</evidence>
<evidence type="ECO:0000313" key="5">
    <source>
        <dbReference type="EMBL" id="CUO12389.1"/>
    </source>
</evidence>
<dbReference type="PANTHER" id="PTHR30373:SF2">
    <property type="entry name" value="UPF0603 PROTEIN YGCG"/>
    <property type="match status" value="1"/>
</dbReference>
<name>A0A174CJM1_9BACE</name>
<protein>
    <submittedName>
        <fullName evidence="5">Beta-propeller domains of methanol dehydrogenase type</fullName>
    </submittedName>
</protein>
<keyword evidence="2" id="KW-0472">Membrane</keyword>
<feature type="region of interest" description="Disordered" evidence="1">
    <location>
        <begin position="387"/>
        <end position="417"/>
    </location>
</feature>
<dbReference type="PANTHER" id="PTHR30373">
    <property type="entry name" value="UPF0603 PROTEIN YGCG"/>
    <property type="match status" value="1"/>
</dbReference>
<dbReference type="Pfam" id="PF04536">
    <property type="entry name" value="TPM_phosphatase"/>
    <property type="match status" value="1"/>
</dbReference>
<sequence>MIRKLIICIAVLVGFCPMAWGTVDDVPNPKTYNADNWVSDPDHILDSETKNKINNILQQLEDSLTIEVAVVALNSIGEEDPHEFAVTLFNRWGVGKAEDDNGLLILLTRDIRDITFKTGYGLEGVLPDAICKRIQMETMVPHLRENDWNTGMLEGVKAVAAVLYGSDYQAAPPEAWIKKFRRTTPSLVFIVFALMLILINWLVWKSAVLRMTPKDEGTEAALTLLATRKPFTVRTLLGLCWLVPVWPAILGIACWYFGIQKQKTIRRSRTCPKCNRETLREIPLHELAKDTKRLTESERKETELKTAYIRIYRCSACSEEVKIRIPLKKDGYECCPSCGQMTLHKKEKYRTIIKATTLSEGLMEARHRCMHCDAEYMVGYTIPKINTSSRRSGGSGGGGGGSFGGGSSGGGGSSSRF</sequence>
<organism evidence="5 6">
    <name type="scientific">Bacteroides finegoldii</name>
    <dbReference type="NCBI Taxonomy" id="338188"/>
    <lineage>
        <taxon>Bacteria</taxon>
        <taxon>Pseudomonadati</taxon>
        <taxon>Bacteroidota</taxon>
        <taxon>Bacteroidia</taxon>
        <taxon>Bacteroidales</taxon>
        <taxon>Bacteroidaceae</taxon>
        <taxon>Bacteroides</taxon>
    </lineage>
</organism>
<dbReference type="Proteomes" id="UP000095517">
    <property type="component" value="Unassembled WGS sequence"/>
</dbReference>
<evidence type="ECO:0000256" key="2">
    <source>
        <dbReference type="SAM" id="Phobius"/>
    </source>
</evidence>
<accession>A0A174CJM1</accession>
<feature type="chain" id="PRO_5008019238" evidence="3">
    <location>
        <begin position="20"/>
        <end position="417"/>
    </location>
</feature>
<proteinExistence type="predicted"/>
<keyword evidence="3" id="KW-0732">Signal</keyword>
<dbReference type="EMBL" id="CYZH01000006">
    <property type="protein sequence ID" value="CUO12389.1"/>
    <property type="molecule type" value="Genomic_DNA"/>
</dbReference>
<dbReference type="Gene3D" id="3.10.310.50">
    <property type="match status" value="1"/>
</dbReference>
<evidence type="ECO:0000259" key="4">
    <source>
        <dbReference type="Pfam" id="PF04536"/>
    </source>
</evidence>
<dbReference type="STRING" id="338188.ERS852397_01411"/>